<evidence type="ECO:0000313" key="2">
    <source>
        <dbReference type="Proteomes" id="UP001057134"/>
    </source>
</evidence>
<accession>A0ABY4S0M1</accession>
<dbReference type="RefSeq" id="WP_249862934.1">
    <property type="nucleotide sequence ID" value="NZ_CP027059.1"/>
</dbReference>
<protein>
    <submittedName>
        <fullName evidence="1">Uncharacterized protein</fullName>
    </submittedName>
</protein>
<organism evidence="1 2">
    <name type="scientific">Paenibacillus konkukensis</name>
    <dbReference type="NCBI Taxonomy" id="2020716"/>
    <lineage>
        <taxon>Bacteria</taxon>
        <taxon>Bacillati</taxon>
        <taxon>Bacillota</taxon>
        <taxon>Bacilli</taxon>
        <taxon>Bacillales</taxon>
        <taxon>Paenibacillaceae</taxon>
        <taxon>Paenibacillus</taxon>
    </lineage>
</organism>
<dbReference type="Proteomes" id="UP001057134">
    <property type="component" value="Chromosome"/>
</dbReference>
<dbReference type="EMBL" id="CP027059">
    <property type="protein sequence ID" value="UQZ87475.1"/>
    <property type="molecule type" value="Genomic_DNA"/>
</dbReference>
<sequence length="58" mass="6792">MAKQSSGKALLNKYFEEDTHTLLNLIESMSEKYPTDSEQWKKLNSIWVSTETVRECHD</sequence>
<name>A0ABY4S0M1_9BACL</name>
<keyword evidence="2" id="KW-1185">Reference proteome</keyword>
<evidence type="ECO:0000313" key="1">
    <source>
        <dbReference type="EMBL" id="UQZ87475.1"/>
    </source>
</evidence>
<gene>
    <name evidence="1" type="ORF">SK3146_06777</name>
</gene>
<reference evidence="1" key="2">
    <citation type="journal article" date="2021" name="J Anim Sci Technol">
        <title>Complete genome sequence of Paenibacillus konkukensis sp. nov. SK3146 as a potential probiotic strain.</title>
        <authorList>
            <person name="Jung H.I."/>
            <person name="Park S."/>
            <person name="Niu K.M."/>
            <person name="Lee S.W."/>
            <person name="Kothari D."/>
            <person name="Yi K.J."/>
            <person name="Kim S.K."/>
        </authorList>
    </citation>
    <scope>NUCLEOTIDE SEQUENCE</scope>
    <source>
        <strain evidence="1">SK3146</strain>
    </source>
</reference>
<reference evidence="1" key="1">
    <citation type="submission" date="2018-02" db="EMBL/GenBank/DDBJ databases">
        <authorList>
            <person name="Kim S.-K."/>
            <person name="Jung H.-I."/>
            <person name="Lee S.-W."/>
        </authorList>
    </citation>
    <scope>NUCLEOTIDE SEQUENCE</scope>
    <source>
        <strain evidence="1">SK3146</strain>
    </source>
</reference>
<proteinExistence type="predicted"/>